<keyword evidence="5" id="KW-1185">Reference proteome</keyword>
<keyword evidence="2 4" id="KW-0436">Ligase</keyword>
<protein>
    <submittedName>
        <fullName evidence="4">O-succinylbenzoic acid--CoA ligase</fullName>
    </submittedName>
</protein>
<dbReference type="InterPro" id="IPR042099">
    <property type="entry name" value="ANL_N_sf"/>
</dbReference>
<dbReference type="PANTHER" id="PTHR43201:SF5">
    <property type="entry name" value="MEDIUM-CHAIN ACYL-COA LIGASE ACSF2, MITOCHONDRIAL"/>
    <property type="match status" value="1"/>
</dbReference>
<name>A0A917GHD9_9FLAO</name>
<dbReference type="RefSeq" id="WP_188463662.1">
    <property type="nucleotide sequence ID" value="NZ_BMFQ01000002.1"/>
</dbReference>
<dbReference type="InterPro" id="IPR045851">
    <property type="entry name" value="AMP-bd_C_sf"/>
</dbReference>
<dbReference type="AlphaFoldDB" id="A0A917GHD9"/>
<proteinExistence type="inferred from homology"/>
<dbReference type="GO" id="GO:0031956">
    <property type="term" value="F:medium-chain fatty acid-CoA ligase activity"/>
    <property type="evidence" value="ECO:0007669"/>
    <property type="project" value="TreeGrafter"/>
</dbReference>
<dbReference type="PANTHER" id="PTHR43201">
    <property type="entry name" value="ACYL-COA SYNTHETASE"/>
    <property type="match status" value="1"/>
</dbReference>
<dbReference type="Proteomes" id="UP000625976">
    <property type="component" value="Unassembled WGS sequence"/>
</dbReference>
<evidence type="ECO:0000313" key="4">
    <source>
        <dbReference type="EMBL" id="GGG45298.1"/>
    </source>
</evidence>
<reference evidence="4" key="2">
    <citation type="submission" date="2020-09" db="EMBL/GenBank/DDBJ databases">
        <authorList>
            <person name="Sun Q."/>
            <person name="Zhou Y."/>
        </authorList>
    </citation>
    <scope>NUCLEOTIDE SEQUENCE</scope>
    <source>
        <strain evidence="4">CGMCC 1.12751</strain>
    </source>
</reference>
<evidence type="ECO:0000259" key="3">
    <source>
        <dbReference type="Pfam" id="PF00501"/>
    </source>
</evidence>
<comment type="similarity">
    <text evidence="1">Belongs to the ATP-dependent AMP-binding enzyme family.</text>
</comment>
<evidence type="ECO:0000313" key="5">
    <source>
        <dbReference type="Proteomes" id="UP000625976"/>
    </source>
</evidence>
<sequence>MIPDFDKVHNKFKLNNGTYSHEDLKEVAYSFIKEGEPFERELGMFLSDWLDSKDYIKTQTSGTTGKPKTIKIKKQAMVYSAIATGNYFDLKPGDTALHCLPTQFIAGKMMLVRAFILGLEIDIIEPTTLLHFNTEKQYDFCAMIPMQLQSNLKKLNNIKKIIVGGAPLSSKLVSELQTLKTEVYATYGMTETVTHIAVKKINNFTNSHSNPIESSYYETLPNIKISQDKRTCLVIDAPELSENQIITNDMVKLHSKTSFEWLGRFDNVINSGGIKFFPEQIEEKLKAKIQNRFFIASETDEKLGEKLILIIEAENNKLPTTVFEGLDAYEIPKKIYAISKFLETDSGKIQRLQTLASI</sequence>
<comment type="caution">
    <text evidence="4">The sequence shown here is derived from an EMBL/GenBank/DDBJ whole genome shotgun (WGS) entry which is preliminary data.</text>
</comment>
<evidence type="ECO:0000256" key="2">
    <source>
        <dbReference type="ARBA" id="ARBA00022598"/>
    </source>
</evidence>
<accession>A0A917GHD9</accession>
<dbReference type="Gene3D" id="3.40.50.12780">
    <property type="entry name" value="N-terminal domain of ligase-like"/>
    <property type="match status" value="1"/>
</dbReference>
<dbReference type="Pfam" id="PF00501">
    <property type="entry name" value="AMP-binding"/>
    <property type="match status" value="1"/>
</dbReference>
<organism evidence="4 5">
    <name type="scientific">Bizionia arctica</name>
    <dbReference type="NCBI Taxonomy" id="1495645"/>
    <lineage>
        <taxon>Bacteria</taxon>
        <taxon>Pseudomonadati</taxon>
        <taxon>Bacteroidota</taxon>
        <taxon>Flavobacteriia</taxon>
        <taxon>Flavobacteriales</taxon>
        <taxon>Flavobacteriaceae</taxon>
        <taxon>Bizionia</taxon>
    </lineage>
</organism>
<dbReference type="Gene3D" id="3.30.300.30">
    <property type="match status" value="1"/>
</dbReference>
<evidence type="ECO:0000256" key="1">
    <source>
        <dbReference type="ARBA" id="ARBA00006432"/>
    </source>
</evidence>
<dbReference type="GO" id="GO:0006631">
    <property type="term" value="P:fatty acid metabolic process"/>
    <property type="evidence" value="ECO:0007669"/>
    <property type="project" value="TreeGrafter"/>
</dbReference>
<feature type="domain" description="AMP-dependent synthetase/ligase" evidence="3">
    <location>
        <begin position="60"/>
        <end position="203"/>
    </location>
</feature>
<dbReference type="SUPFAM" id="SSF56801">
    <property type="entry name" value="Acetyl-CoA synthetase-like"/>
    <property type="match status" value="1"/>
</dbReference>
<dbReference type="EMBL" id="BMFQ01000002">
    <property type="protein sequence ID" value="GGG45298.1"/>
    <property type="molecule type" value="Genomic_DNA"/>
</dbReference>
<gene>
    <name evidence="4" type="primary">menE</name>
    <name evidence="4" type="ORF">GCM10010976_16130</name>
</gene>
<dbReference type="InterPro" id="IPR000873">
    <property type="entry name" value="AMP-dep_synth/lig_dom"/>
</dbReference>
<reference evidence="4" key="1">
    <citation type="journal article" date="2014" name="Int. J. Syst. Evol. Microbiol.">
        <title>Complete genome sequence of Corynebacterium casei LMG S-19264T (=DSM 44701T), isolated from a smear-ripened cheese.</title>
        <authorList>
            <consortium name="US DOE Joint Genome Institute (JGI-PGF)"/>
            <person name="Walter F."/>
            <person name="Albersmeier A."/>
            <person name="Kalinowski J."/>
            <person name="Ruckert C."/>
        </authorList>
    </citation>
    <scope>NUCLEOTIDE SEQUENCE</scope>
    <source>
        <strain evidence="4">CGMCC 1.12751</strain>
    </source>
</reference>